<keyword evidence="1" id="KW-0812">Transmembrane</keyword>
<proteinExistence type="predicted"/>
<dbReference type="PANTHER" id="PTHR33428">
    <property type="entry name" value="CHLOROPHYLLASE-2, CHLOROPLASTIC"/>
    <property type="match status" value="1"/>
</dbReference>
<feature type="transmembrane region" description="Helical" evidence="1">
    <location>
        <begin position="150"/>
        <end position="170"/>
    </location>
</feature>
<organism evidence="2 3">
    <name type="scientific">Cohnella nanjingensis</name>
    <dbReference type="NCBI Taxonomy" id="1387779"/>
    <lineage>
        <taxon>Bacteria</taxon>
        <taxon>Bacillati</taxon>
        <taxon>Bacillota</taxon>
        <taxon>Bacilli</taxon>
        <taxon>Bacillales</taxon>
        <taxon>Paenibacillaceae</taxon>
        <taxon>Cohnella</taxon>
    </lineage>
</organism>
<evidence type="ECO:0000256" key="1">
    <source>
        <dbReference type="SAM" id="Phobius"/>
    </source>
</evidence>
<dbReference type="GO" id="GO:0016787">
    <property type="term" value="F:hydrolase activity"/>
    <property type="evidence" value="ECO:0007669"/>
    <property type="project" value="UniProtKB-KW"/>
</dbReference>
<dbReference type="Gene3D" id="3.40.50.1820">
    <property type="entry name" value="alpha/beta hydrolase"/>
    <property type="match status" value="1"/>
</dbReference>
<evidence type="ECO:0000313" key="2">
    <source>
        <dbReference type="EMBL" id="MBB6669840.1"/>
    </source>
</evidence>
<keyword evidence="2" id="KW-0378">Hydrolase</keyword>
<feature type="transmembrane region" description="Helical" evidence="1">
    <location>
        <begin position="91"/>
        <end position="111"/>
    </location>
</feature>
<keyword evidence="3" id="KW-1185">Reference proteome</keyword>
<name>A0A7X0RP59_9BACL</name>
<evidence type="ECO:0000313" key="3">
    <source>
        <dbReference type="Proteomes" id="UP000547209"/>
    </source>
</evidence>
<dbReference type="EMBL" id="JACJVP010000005">
    <property type="protein sequence ID" value="MBB6669840.1"/>
    <property type="molecule type" value="Genomic_DNA"/>
</dbReference>
<gene>
    <name evidence="2" type="ORF">H7C19_03965</name>
</gene>
<sequence>MEMQYEPASRLAVPRRPRLGRLIVYDRGGWGAAGAGSWVASCAAAVVGMLGVPTGLGRTFDVLSAVALATAGYAISSLIVAWLLGLLRRPLPGAAIGGLLYTAILVFFILFLNDLGVPFSLLFAAGYTAFGAGAGFFARAIGSRRTGRRAKLAAAAALALMVAATAYAIVVPDREDGPAAPDGVGLPAGAAVVPDPSVPGSHAYTAFTYGSGADRQRKAFGSGAALRSESVDASAYIPSWPLLRRWFWGFDAHALPLNGRVWMPEGEGPFPLVLMVHGNHVMEDFSDEGYGYLGEQLASRGIIAISVDENFLNYSAWSGIPAQDMKVRAWLLLCHIRQLQTFAAAPDSPFYGKVDFARLALLGHSRGGQAVAMAADADRWFSEAPGLPEAGSYRIRSVVALAPTDTVVDGAQAELRDTSYLTLQGASDADVNNFYGDRQYVRTTFTGAEPGAFKASLYIADANHGQFNTGWGDEDATLPASLFLRKPNLSATAQERIAKAYVSAFFEDTLLGNAAYADLFRDYRAGRGFLPVTRYYNRYEDAGFNAIARFDEALSADRPSAAVTADAEGFERWELTEALDRQREGKGTKGTALKWSEEGGTYAIEAAPDASVLDIPGLAEADGAELVFSMADLSRDLSESEDLESAPLDLDIALEDGNGVEVTLPLDAFMQPEPLPETNYTWLAWLEEEMEEGKYAEPVEPVFQTYALPLEAFQAADPQFSPDSLRKIAFLFRGGPGKAMLADIGIGNAAREDRS</sequence>
<feature type="transmembrane region" description="Helical" evidence="1">
    <location>
        <begin position="28"/>
        <end position="50"/>
    </location>
</feature>
<protein>
    <submittedName>
        <fullName evidence="2">Alpha/beta hydrolase</fullName>
    </submittedName>
</protein>
<accession>A0A7X0RP59</accession>
<dbReference type="AlphaFoldDB" id="A0A7X0RP59"/>
<feature type="transmembrane region" description="Helical" evidence="1">
    <location>
        <begin position="62"/>
        <end position="84"/>
    </location>
</feature>
<dbReference type="InterPro" id="IPR029058">
    <property type="entry name" value="AB_hydrolase_fold"/>
</dbReference>
<reference evidence="2 3" key="1">
    <citation type="submission" date="2020-08" db="EMBL/GenBank/DDBJ databases">
        <title>Cohnella phylogeny.</title>
        <authorList>
            <person name="Dunlap C."/>
        </authorList>
    </citation>
    <scope>NUCLEOTIDE SEQUENCE [LARGE SCALE GENOMIC DNA]</scope>
    <source>
        <strain evidence="2 3">DSM 28246</strain>
    </source>
</reference>
<dbReference type="SUPFAM" id="SSF53474">
    <property type="entry name" value="alpha/beta-Hydrolases"/>
    <property type="match status" value="1"/>
</dbReference>
<feature type="transmembrane region" description="Helical" evidence="1">
    <location>
        <begin position="117"/>
        <end position="138"/>
    </location>
</feature>
<dbReference type="Proteomes" id="UP000547209">
    <property type="component" value="Unassembled WGS sequence"/>
</dbReference>
<dbReference type="RefSeq" id="WP_185141286.1">
    <property type="nucleotide sequence ID" value="NZ_JACJVP010000005.1"/>
</dbReference>
<comment type="caution">
    <text evidence="2">The sequence shown here is derived from an EMBL/GenBank/DDBJ whole genome shotgun (WGS) entry which is preliminary data.</text>
</comment>
<dbReference type="PANTHER" id="PTHR33428:SF14">
    <property type="entry name" value="CARBOXYLESTERASE TYPE B DOMAIN-CONTAINING PROTEIN"/>
    <property type="match status" value="1"/>
</dbReference>
<keyword evidence="1" id="KW-0472">Membrane</keyword>
<keyword evidence="1" id="KW-1133">Transmembrane helix</keyword>